<comment type="caution">
    <text evidence="1">The sequence shown here is derived from an EMBL/GenBank/DDBJ whole genome shotgun (WGS) entry which is preliminary data.</text>
</comment>
<name>A0ABN3T7K2_9ACTN</name>
<evidence type="ECO:0000313" key="1">
    <source>
        <dbReference type="EMBL" id="GAA2695583.1"/>
    </source>
</evidence>
<dbReference type="Proteomes" id="UP001501666">
    <property type="component" value="Unassembled WGS sequence"/>
</dbReference>
<sequence>MLEGIVIDATGVLNDKLHRPHRALGGQAPYERLERKTQVLV</sequence>
<reference evidence="1 2" key="1">
    <citation type="journal article" date="2019" name="Int. J. Syst. Evol. Microbiol.">
        <title>The Global Catalogue of Microorganisms (GCM) 10K type strain sequencing project: providing services to taxonomists for standard genome sequencing and annotation.</title>
        <authorList>
            <consortium name="The Broad Institute Genomics Platform"/>
            <consortium name="The Broad Institute Genome Sequencing Center for Infectious Disease"/>
            <person name="Wu L."/>
            <person name="Ma J."/>
        </authorList>
    </citation>
    <scope>NUCLEOTIDE SEQUENCE [LARGE SCALE GENOMIC DNA]</scope>
    <source>
        <strain evidence="1 2">JCM 6835</strain>
    </source>
</reference>
<proteinExistence type="predicted"/>
<gene>
    <name evidence="1" type="ORF">GCM10010412_088520</name>
</gene>
<accession>A0ABN3T7K2</accession>
<protein>
    <recommendedName>
        <fullName evidence="3">Transposase</fullName>
    </recommendedName>
</protein>
<dbReference type="EMBL" id="BAAATE010000041">
    <property type="protein sequence ID" value="GAA2695583.1"/>
    <property type="molecule type" value="Genomic_DNA"/>
</dbReference>
<evidence type="ECO:0000313" key="2">
    <source>
        <dbReference type="Proteomes" id="UP001501666"/>
    </source>
</evidence>
<dbReference type="RefSeq" id="WP_346155420.1">
    <property type="nucleotide sequence ID" value="NZ_BAAATE010000041.1"/>
</dbReference>
<evidence type="ECO:0008006" key="3">
    <source>
        <dbReference type="Google" id="ProtNLM"/>
    </source>
</evidence>
<keyword evidence="2" id="KW-1185">Reference proteome</keyword>
<organism evidence="1 2">
    <name type="scientific">Nonomuraea recticatena</name>
    <dbReference type="NCBI Taxonomy" id="46178"/>
    <lineage>
        <taxon>Bacteria</taxon>
        <taxon>Bacillati</taxon>
        <taxon>Actinomycetota</taxon>
        <taxon>Actinomycetes</taxon>
        <taxon>Streptosporangiales</taxon>
        <taxon>Streptosporangiaceae</taxon>
        <taxon>Nonomuraea</taxon>
    </lineage>
</organism>